<evidence type="ECO:0000256" key="5">
    <source>
        <dbReference type="ARBA" id="ARBA00022679"/>
    </source>
</evidence>
<feature type="region of interest" description="Disordered" evidence="13">
    <location>
        <begin position="347"/>
        <end position="411"/>
    </location>
</feature>
<protein>
    <recommendedName>
        <fullName evidence="3">dual-specificity kinase</fullName>
        <ecNumber evidence="3">2.7.12.1</ecNumber>
    </recommendedName>
</protein>
<dbReference type="GO" id="GO:0005634">
    <property type="term" value="C:nucleus"/>
    <property type="evidence" value="ECO:0007669"/>
    <property type="project" value="UniProtKB-SubCell"/>
</dbReference>
<keyword evidence="4" id="KW-0723">Serine/threonine-protein kinase</keyword>
<evidence type="ECO:0000256" key="3">
    <source>
        <dbReference type="ARBA" id="ARBA00013203"/>
    </source>
</evidence>
<comment type="similarity">
    <text evidence="2">Belongs to the protein kinase superfamily. CMGC Ser/Thr protein kinase family. MNB/DYRK subfamily.</text>
</comment>
<feature type="compositionally biased region" description="Low complexity" evidence="13">
    <location>
        <begin position="643"/>
        <end position="659"/>
    </location>
</feature>
<feature type="compositionally biased region" description="Low complexity" evidence="13">
    <location>
        <begin position="726"/>
        <end position="747"/>
    </location>
</feature>
<comment type="subcellular location">
    <subcellularLocation>
        <location evidence="1">Nucleus</location>
    </subcellularLocation>
</comment>
<keyword evidence="9" id="KW-0539">Nucleus</keyword>
<feature type="compositionally biased region" description="Low complexity" evidence="13">
    <location>
        <begin position="391"/>
        <end position="411"/>
    </location>
</feature>
<reference evidence="14 15" key="1">
    <citation type="journal article" date="2017" name="G3 (Bethesda)">
        <title>The Physical Genome Mapping of Anopheles albimanus Corrected Scaffold Misassemblies and Identified Interarm Rearrangements in Genus Anopheles.</title>
        <authorList>
            <person name="Artemov G.N."/>
            <person name="Peery A.N."/>
            <person name="Jiang X."/>
            <person name="Tu Z."/>
            <person name="Stegniy V.N."/>
            <person name="Sharakhova M.V."/>
            <person name="Sharakhov I.V."/>
        </authorList>
    </citation>
    <scope>NUCLEOTIDE SEQUENCE [LARGE SCALE GENOMIC DNA]</scope>
    <source>
        <strain evidence="14 15">ALBI9_A</strain>
    </source>
</reference>
<evidence type="ECO:0000256" key="7">
    <source>
        <dbReference type="ARBA" id="ARBA00022777"/>
    </source>
</evidence>
<organism evidence="14 15">
    <name type="scientific">Anopheles albimanus</name>
    <name type="common">New world malaria mosquito</name>
    <dbReference type="NCBI Taxonomy" id="7167"/>
    <lineage>
        <taxon>Eukaryota</taxon>
        <taxon>Metazoa</taxon>
        <taxon>Ecdysozoa</taxon>
        <taxon>Arthropoda</taxon>
        <taxon>Hexapoda</taxon>
        <taxon>Insecta</taxon>
        <taxon>Pterygota</taxon>
        <taxon>Neoptera</taxon>
        <taxon>Endopterygota</taxon>
        <taxon>Diptera</taxon>
        <taxon>Nematocera</taxon>
        <taxon>Culicoidea</taxon>
        <taxon>Culicidae</taxon>
        <taxon>Anophelinae</taxon>
        <taxon>Anopheles</taxon>
    </lineage>
</organism>
<dbReference type="GO" id="GO:0004674">
    <property type="term" value="F:protein serine/threonine kinase activity"/>
    <property type="evidence" value="ECO:0007669"/>
    <property type="project" value="UniProtKB-KW"/>
</dbReference>
<feature type="region of interest" description="Disordered" evidence="13">
    <location>
        <begin position="36"/>
        <end position="57"/>
    </location>
</feature>
<dbReference type="InterPro" id="IPR017441">
    <property type="entry name" value="Protein_kinase_ATP_BS"/>
</dbReference>
<name>A0A182FR99_ANOAL</name>
<dbReference type="PANTHER" id="PTHR24058">
    <property type="entry name" value="DUAL SPECIFICITY PROTEIN KINASE"/>
    <property type="match status" value="1"/>
</dbReference>
<comment type="catalytic activity">
    <reaction evidence="11">
        <text>L-threonyl-[protein] + ATP = O-phospho-L-threonyl-[protein] + ADP + H(+)</text>
        <dbReference type="Rhea" id="RHEA:46608"/>
        <dbReference type="Rhea" id="RHEA-COMP:11060"/>
        <dbReference type="Rhea" id="RHEA-COMP:11605"/>
        <dbReference type="ChEBI" id="CHEBI:15378"/>
        <dbReference type="ChEBI" id="CHEBI:30013"/>
        <dbReference type="ChEBI" id="CHEBI:30616"/>
        <dbReference type="ChEBI" id="CHEBI:61977"/>
        <dbReference type="ChEBI" id="CHEBI:456216"/>
        <dbReference type="EC" id="2.7.12.1"/>
    </reaction>
</comment>
<feature type="region of interest" description="Disordered" evidence="13">
    <location>
        <begin position="643"/>
        <end position="667"/>
    </location>
</feature>
<evidence type="ECO:0000256" key="10">
    <source>
        <dbReference type="ARBA" id="ARBA00049003"/>
    </source>
</evidence>
<comment type="catalytic activity">
    <reaction evidence="10">
        <text>L-seryl-[protein] + ATP = O-phospho-L-seryl-[protein] + ADP + H(+)</text>
        <dbReference type="Rhea" id="RHEA:17989"/>
        <dbReference type="Rhea" id="RHEA-COMP:9863"/>
        <dbReference type="Rhea" id="RHEA-COMP:11604"/>
        <dbReference type="ChEBI" id="CHEBI:15378"/>
        <dbReference type="ChEBI" id="CHEBI:29999"/>
        <dbReference type="ChEBI" id="CHEBI:30616"/>
        <dbReference type="ChEBI" id="CHEBI:83421"/>
        <dbReference type="ChEBI" id="CHEBI:456216"/>
        <dbReference type="EC" id="2.7.12.1"/>
    </reaction>
</comment>
<accession>A0A182FR99</accession>
<feature type="compositionally biased region" description="Basic residues" evidence="13">
    <location>
        <begin position="273"/>
        <end position="284"/>
    </location>
</feature>
<evidence type="ECO:0000256" key="13">
    <source>
        <dbReference type="SAM" id="MobiDB-lite"/>
    </source>
</evidence>
<evidence type="ECO:0000256" key="8">
    <source>
        <dbReference type="ARBA" id="ARBA00022840"/>
    </source>
</evidence>
<evidence type="ECO:0000256" key="4">
    <source>
        <dbReference type="ARBA" id="ARBA00022527"/>
    </source>
</evidence>
<proteinExistence type="inferred from homology"/>
<dbReference type="GO" id="GO:0005524">
    <property type="term" value="F:ATP binding"/>
    <property type="evidence" value="ECO:0007669"/>
    <property type="project" value="UniProtKB-UniRule"/>
</dbReference>
<feature type="region of interest" description="Disordered" evidence="13">
    <location>
        <begin position="273"/>
        <end position="307"/>
    </location>
</feature>
<evidence type="ECO:0000256" key="1">
    <source>
        <dbReference type="ARBA" id="ARBA00004123"/>
    </source>
</evidence>
<dbReference type="InterPro" id="IPR050494">
    <property type="entry name" value="Ser_Thr_dual-spec_kinase"/>
</dbReference>
<evidence type="ECO:0000256" key="6">
    <source>
        <dbReference type="ARBA" id="ARBA00022741"/>
    </source>
</evidence>
<comment type="catalytic activity">
    <reaction evidence="12">
        <text>L-tyrosyl-[protein] + ATP = O-phospho-L-tyrosyl-[protein] + ADP + H(+)</text>
        <dbReference type="Rhea" id="RHEA:10596"/>
        <dbReference type="Rhea" id="RHEA-COMP:10136"/>
        <dbReference type="Rhea" id="RHEA-COMP:20101"/>
        <dbReference type="ChEBI" id="CHEBI:15378"/>
        <dbReference type="ChEBI" id="CHEBI:30616"/>
        <dbReference type="ChEBI" id="CHEBI:46858"/>
        <dbReference type="ChEBI" id="CHEBI:61978"/>
        <dbReference type="ChEBI" id="CHEBI:456216"/>
        <dbReference type="EC" id="2.7.12.1"/>
    </reaction>
</comment>
<dbReference type="InterPro" id="IPR011009">
    <property type="entry name" value="Kinase-like_dom_sf"/>
</dbReference>
<dbReference type="Gene3D" id="1.10.510.10">
    <property type="entry name" value="Transferase(Phosphotransferase) domain 1"/>
    <property type="match status" value="1"/>
</dbReference>
<reference evidence="14" key="2">
    <citation type="submission" date="2022-08" db="UniProtKB">
        <authorList>
            <consortium name="EnsemblMetazoa"/>
        </authorList>
    </citation>
    <scope>IDENTIFICATION</scope>
    <source>
        <strain evidence="14">STECLA/ALBI9_A</strain>
    </source>
</reference>
<dbReference type="CDD" id="cd14226">
    <property type="entry name" value="PKc_DYRK1"/>
    <property type="match status" value="1"/>
</dbReference>
<dbReference type="FunFam" id="3.30.200.20:FF:000087">
    <property type="entry name" value="Dual specificity tyrosine-phosphorylation-regulated kinase 1A"/>
    <property type="match status" value="1"/>
</dbReference>
<dbReference type="GO" id="GO:0004712">
    <property type="term" value="F:protein serine/threonine/tyrosine kinase activity"/>
    <property type="evidence" value="ECO:0007669"/>
    <property type="project" value="UniProtKB-EC"/>
</dbReference>
<dbReference type="InterPro" id="IPR008271">
    <property type="entry name" value="Ser/Thr_kinase_AS"/>
</dbReference>
<keyword evidence="7" id="KW-0418">Kinase</keyword>
<dbReference type="PANTHER" id="PTHR24058:SF28">
    <property type="entry name" value="SERINE_THREONINE-PROTEIN KINASE MINIBRAIN"/>
    <property type="match status" value="1"/>
</dbReference>
<dbReference type="EnsemblMetazoa" id="AALB009075-RA">
    <property type="protein sequence ID" value="AALB009075-PA"/>
    <property type="gene ID" value="AALB009075"/>
</dbReference>
<dbReference type="Pfam" id="PF00069">
    <property type="entry name" value="Pkinase"/>
    <property type="match status" value="1"/>
</dbReference>
<dbReference type="PROSITE" id="PS00108">
    <property type="entry name" value="PROTEIN_KINASE_ST"/>
    <property type="match status" value="1"/>
</dbReference>
<evidence type="ECO:0000256" key="11">
    <source>
        <dbReference type="ARBA" id="ARBA00049308"/>
    </source>
</evidence>
<dbReference type="Proteomes" id="UP000069272">
    <property type="component" value="Chromosome 2R"/>
</dbReference>
<evidence type="ECO:0000256" key="12">
    <source>
        <dbReference type="ARBA" id="ARBA00051680"/>
    </source>
</evidence>
<dbReference type="InterPro" id="IPR044131">
    <property type="entry name" value="PKc_DYR1A/1B"/>
</dbReference>
<feature type="compositionally biased region" description="Low complexity" evidence="13">
    <location>
        <begin position="355"/>
        <end position="368"/>
    </location>
</feature>
<dbReference type="PROSITE" id="PS50011">
    <property type="entry name" value="PROTEIN_KINASE_DOM"/>
    <property type="match status" value="1"/>
</dbReference>
<evidence type="ECO:0000256" key="9">
    <source>
        <dbReference type="ARBA" id="ARBA00023242"/>
    </source>
</evidence>
<evidence type="ECO:0000313" key="14">
    <source>
        <dbReference type="EnsemblMetazoa" id="AALB009075-PA"/>
    </source>
</evidence>
<feature type="compositionally biased region" description="Low complexity" evidence="13">
    <location>
        <begin position="455"/>
        <end position="502"/>
    </location>
</feature>
<dbReference type="STRING" id="7167.A0A182FR99"/>
<dbReference type="SMART" id="SM00220">
    <property type="entry name" value="S_TKc"/>
    <property type="match status" value="1"/>
</dbReference>
<dbReference type="FunFam" id="1.10.510.10:FF:000117">
    <property type="entry name" value="dual specificity tyrosine-phosphorylation-regulated kinase 1A isoform X1"/>
    <property type="match status" value="1"/>
</dbReference>
<dbReference type="InterPro" id="IPR000719">
    <property type="entry name" value="Prot_kinase_dom"/>
</dbReference>
<dbReference type="AlphaFoldDB" id="A0A182FR99"/>
<dbReference type="EC" id="2.7.12.1" evidence="3"/>
<feature type="region of interest" description="Disordered" evidence="13">
    <location>
        <begin position="425"/>
        <end position="547"/>
    </location>
</feature>
<feature type="compositionally biased region" description="Pro residues" evidence="13">
    <location>
        <begin position="445"/>
        <end position="454"/>
    </location>
</feature>
<keyword evidence="8" id="KW-0067">ATP-binding</keyword>
<sequence>MEEINRPPTWVTMLDDDDFLKPDDADDTISVYYAKKKRRAQQTQGEDTSHKKERKLYNDGYDDENHDYIIKNGEKFLDRYEIDSLIGKGSFGQVVKAFDHEEYCQVAIKIIKNKKPFLNQAQIEVKLLEMMNRADAENKYYIELNIIHCDLKPENILLCNPKRSAIKIVDFGSSCQLGQRIYQYIQSRFYRSPEVLLGIPYDLAIDMWSLGCILVEMHTGEPLFSGSNEADQINRIVEVLGMPPKHILDQAHKTRKFFEKLPSDGSYVLRKTQNQRKYKPPGSRKLHDILGVETGGPGGRRHGEPGHSVSDYLKFKDLILRMLDYDPKTRITPYYALQHNFFKRTSDESTNTANTISSLSTSPSVSTTQDQPSHGEYHRQRMKHQNSFQRSKPVAVAASESSSTASSASSRQSSVVVSMSSACPPFAPQPFRNRHAQQQHHQQPLPKPTKPASPPSSSSSSSSSSSASTTSASVSRSSASSSSNVGISTGISSTGGRRGISSLFPRLSTSDHAQPELGDRLKKIHIRPQTSADDSNRRITAGNSNRNSNRRLLKCTVITVINRSEKKSERPQTLCSTILKTKQEKENQTNPLTLIRMINIQQQSSQSQSQQPLQQAQPKSQSQNIVLLAAQPSAAVTSAVVGSNGSMSSGAVGSSSSSSAGGGGGGLAAGGSNSNVSSLNTALTSSSYPLAMDCDPPVTSSTHQSSHQSHHAPHPQSNTSSRYPASATGGVVVPPSSSQSGVAAASSHYHRNRYLAQQQQQQQPGQHHQQQSIPSHLLTGASGGGMMVVGGGGGHKSYAPASLPLDLGSHMASSLGGLILPDHHTAALSAAAMSGSFLSHNLPMGSAGGAVLGSSSGYAPFSMNDAMLMAAAGAAGVGPGVNSLGVIGGPIGQPSGAHGLLSRKGALLAETGDD</sequence>
<feature type="region of interest" description="Disordered" evidence="13">
    <location>
        <begin position="694"/>
        <end position="786"/>
    </location>
</feature>
<feature type="compositionally biased region" description="Low complexity" evidence="13">
    <location>
        <begin position="757"/>
        <end position="771"/>
    </location>
</feature>
<keyword evidence="15" id="KW-1185">Reference proteome</keyword>
<evidence type="ECO:0000313" key="15">
    <source>
        <dbReference type="Proteomes" id="UP000069272"/>
    </source>
</evidence>
<dbReference type="PROSITE" id="PS00107">
    <property type="entry name" value="PROTEIN_KINASE_ATP"/>
    <property type="match status" value="1"/>
</dbReference>
<keyword evidence="6" id="KW-0547">Nucleotide-binding</keyword>
<dbReference type="SUPFAM" id="SSF56112">
    <property type="entry name" value="Protein kinase-like (PK-like)"/>
    <property type="match status" value="1"/>
</dbReference>
<dbReference type="Gene3D" id="3.30.200.20">
    <property type="entry name" value="Phosphorylase Kinase, domain 1"/>
    <property type="match status" value="1"/>
</dbReference>
<dbReference type="VEuPathDB" id="VectorBase:AALB017851"/>
<dbReference type="VEuPathDB" id="VectorBase:AALB20_032024"/>
<keyword evidence="5" id="KW-0808">Transferase</keyword>
<evidence type="ECO:0000256" key="2">
    <source>
        <dbReference type="ARBA" id="ARBA00008867"/>
    </source>
</evidence>